<evidence type="ECO:0000256" key="3">
    <source>
        <dbReference type="ARBA" id="ARBA00022989"/>
    </source>
</evidence>
<keyword evidence="7" id="KW-1185">Reference proteome</keyword>
<comment type="subcellular location">
    <subcellularLocation>
        <location evidence="1">Membrane</location>
        <topology evidence="1">Multi-pass membrane protein</topology>
    </subcellularLocation>
</comment>
<dbReference type="GO" id="GO:0016020">
    <property type="term" value="C:membrane"/>
    <property type="evidence" value="ECO:0007669"/>
    <property type="project" value="UniProtKB-SubCell"/>
</dbReference>
<keyword evidence="4 5" id="KW-0472">Membrane</keyword>
<dbReference type="EMBL" id="PKLZ01000007">
    <property type="protein sequence ID" value="PLW82854.1"/>
    <property type="molecule type" value="Genomic_DNA"/>
</dbReference>
<dbReference type="Pfam" id="PF02674">
    <property type="entry name" value="Colicin_V"/>
    <property type="match status" value="1"/>
</dbReference>
<dbReference type="GO" id="GO:0009403">
    <property type="term" value="P:toxin biosynthetic process"/>
    <property type="evidence" value="ECO:0007669"/>
    <property type="project" value="InterPro"/>
</dbReference>
<feature type="transmembrane region" description="Helical" evidence="5">
    <location>
        <begin position="94"/>
        <end position="114"/>
    </location>
</feature>
<organism evidence="6 7">
    <name type="scientific">Kineobactrum sediminis</name>
    <dbReference type="NCBI Taxonomy" id="1905677"/>
    <lineage>
        <taxon>Bacteria</taxon>
        <taxon>Pseudomonadati</taxon>
        <taxon>Pseudomonadota</taxon>
        <taxon>Gammaproteobacteria</taxon>
        <taxon>Cellvibrionales</taxon>
        <taxon>Halieaceae</taxon>
        <taxon>Kineobactrum</taxon>
    </lineage>
</organism>
<reference evidence="7" key="1">
    <citation type="submission" date="2017-11" db="EMBL/GenBank/DDBJ databases">
        <title>The draft genome sequence of Chromatocurvus sp. F02.</title>
        <authorList>
            <person name="Du Z.-J."/>
            <person name="Chang Y.-Q."/>
        </authorList>
    </citation>
    <scope>NUCLEOTIDE SEQUENCE [LARGE SCALE GENOMIC DNA]</scope>
    <source>
        <strain evidence="7">F02</strain>
    </source>
</reference>
<protein>
    <submittedName>
        <fullName evidence="6">Colicin V production protein</fullName>
    </submittedName>
</protein>
<evidence type="ECO:0000313" key="6">
    <source>
        <dbReference type="EMBL" id="PLW82854.1"/>
    </source>
</evidence>
<gene>
    <name evidence="6" type="ORF">CWI75_09175</name>
</gene>
<dbReference type="InterPro" id="IPR052719">
    <property type="entry name" value="CvpA-like"/>
</dbReference>
<dbReference type="PANTHER" id="PTHR36926:SF1">
    <property type="entry name" value="COLICIN V PRODUCTION PROTEIN"/>
    <property type="match status" value="1"/>
</dbReference>
<feature type="transmembrane region" description="Helical" evidence="5">
    <location>
        <begin position="54"/>
        <end position="74"/>
    </location>
</feature>
<evidence type="ECO:0000256" key="1">
    <source>
        <dbReference type="ARBA" id="ARBA00004141"/>
    </source>
</evidence>
<comment type="caution">
    <text evidence="6">The sequence shown here is derived from an EMBL/GenBank/DDBJ whole genome shotgun (WGS) entry which is preliminary data.</text>
</comment>
<evidence type="ECO:0000256" key="4">
    <source>
        <dbReference type="ARBA" id="ARBA00023136"/>
    </source>
</evidence>
<dbReference type="PANTHER" id="PTHR36926">
    <property type="entry name" value="COLICIN V PRODUCTION PROTEIN"/>
    <property type="match status" value="1"/>
</dbReference>
<sequence length="152" mass="16574">MVGIIGLSTLLSLLRGFTREALSLAGWIAGFVLAYVFAGDLASRMAELISNITARYIAAWLLILVGTLLVSGFISMLMSRLVKVTGLGTLDRLLGTLFGFARGVVIVLVLVFVIRELLSPQDQAWLHEAQLMPQVDTLMNWALLTLGQWNSP</sequence>
<feature type="transmembrane region" description="Helical" evidence="5">
    <location>
        <begin position="21"/>
        <end position="42"/>
    </location>
</feature>
<evidence type="ECO:0000313" key="7">
    <source>
        <dbReference type="Proteomes" id="UP000234845"/>
    </source>
</evidence>
<name>A0A2N5Y372_9GAMM</name>
<evidence type="ECO:0000256" key="5">
    <source>
        <dbReference type="SAM" id="Phobius"/>
    </source>
</evidence>
<dbReference type="InterPro" id="IPR003825">
    <property type="entry name" value="Colicin-V_CvpA"/>
</dbReference>
<dbReference type="AlphaFoldDB" id="A0A2N5Y372"/>
<keyword evidence="2 5" id="KW-0812">Transmembrane</keyword>
<dbReference type="OrthoDB" id="9810601at2"/>
<accession>A0A2N5Y372</accession>
<keyword evidence="3 5" id="KW-1133">Transmembrane helix</keyword>
<proteinExistence type="predicted"/>
<dbReference type="Proteomes" id="UP000234845">
    <property type="component" value="Unassembled WGS sequence"/>
</dbReference>
<evidence type="ECO:0000256" key="2">
    <source>
        <dbReference type="ARBA" id="ARBA00022692"/>
    </source>
</evidence>